<gene>
    <name evidence="1" type="ORF">RDWZM_006928</name>
</gene>
<evidence type="ECO:0000313" key="1">
    <source>
        <dbReference type="EMBL" id="KAJ6221116.1"/>
    </source>
</evidence>
<sequence>MMTFKWCDQSELSKFRPCVHAGKVSRNQNGWRRSQRIFSLFIPPNSYGRHIKGPRITATKTFTVKEQKRNYRLRKSNLGATFQTKLESNIEIKYHSTH</sequence>
<comment type="caution">
    <text evidence="1">The sequence shown here is derived from an EMBL/GenBank/DDBJ whole genome shotgun (WGS) entry which is preliminary data.</text>
</comment>
<organism evidence="1 2">
    <name type="scientific">Blomia tropicalis</name>
    <name type="common">Mite</name>
    <dbReference type="NCBI Taxonomy" id="40697"/>
    <lineage>
        <taxon>Eukaryota</taxon>
        <taxon>Metazoa</taxon>
        <taxon>Ecdysozoa</taxon>
        <taxon>Arthropoda</taxon>
        <taxon>Chelicerata</taxon>
        <taxon>Arachnida</taxon>
        <taxon>Acari</taxon>
        <taxon>Acariformes</taxon>
        <taxon>Sarcoptiformes</taxon>
        <taxon>Astigmata</taxon>
        <taxon>Glycyphagoidea</taxon>
        <taxon>Echimyopodidae</taxon>
        <taxon>Blomia</taxon>
    </lineage>
</organism>
<dbReference type="AlphaFoldDB" id="A0A9Q0M808"/>
<dbReference type="EMBL" id="JAPWDV010000002">
    <property type="protein sequence ID" value="KAJ6221116.1"/>
    <property type="molecule type" value="Genomic_DNA"/>
</dbReference>
<accession>A0A9Q0M808</accession>
<reference evidence="1" key="1">
    <citation type="submission" date="2022-12" db="EMBL/GenBank/DDBJ databases">
        <title>Genome assemblies of Blomia tropicalis.</title>
        <authorList>
            <person name="Cui Y."/>
        </authorList>
    </citation>
    <scope>NUCLEOTIDE SEQUENCE</scope>
    <source>
        <tissue evidence="1">Adult mites</tissue>
    </source>
</reference>
<evidence type="ECO:0000313" key="2">
    <source>
        <dbReference type="Proteomes" id="UP001142055"/>
    </source>
</evidence>
<keyword evidence="2" id="KW-1185">Reference proteome</keyword>
<proteinExistence type="predicted"/>
<name>A0A9Q0M808_BLOTA</name>
<protein>
    <submittedName>
        <fullName evidence="1">Uncharacterized protein</fullName>
    </submittedName>
</protein>
<dbReference type="Proteomes" id="UP001142055">
    <property type="component" value="Chromosome 2"/>
</dbReference>